<evidence type="ECO:0000313" key="12">
    <source>
        <dbReference type="Proteomes" id="UP000707138"/>
    </source>
</evidence>
<evidence type="ECO:0000256" key="5">
    <source>
        <dbReference type="ARBA" id="ARBA00022750"/>
    </source>
</evidence>
<dbReference type="GO" id="GO:0004190">
    <property type="term" value="F:aspartic-type endopeptidase activity"/>
    <property type="evidence" value="ECO:0007669"/>
    <property type="project" value="UniProtKB-EC"/>
</dbReference>
<keyword evidence="7 9" id="KW-1133">Transmembrane helix</keyword>
<evidence type="ECO:0000256" key="9">
    <source>
        <dbReference type="HAMAP-Rule" id="MF_00161"/>
    </source>
</evidence>
<dbReference type="NCBIfam" id="TIGR00077">
    <property type="entry name" value="lspA"/>
    <property type="match status" value="1"/>
</dbReference>
<dbReference type="PANTHER" id="PTHR33695:SF1">
    <property type="entry name" value="LIPOPROTEIN SIGNAL PEPTIDASE"/>
    <property type="match status" value="1"/>
</dbReference>
<organism evidence="11 12">
    <name type="scientific">Veillonella magna</name>
    <dbReference type="NCBI Taxonomy" id="464322"/>
    <lineage>
        <taxon>Bacteria</taxon>
        <taxon>Bacillati</taxon>
        <taxon>Bacillota</taxon>
        <taxon>Negativicutes</taxon>
        <taxon>Veillonellales</taxon>
        <taxon>Veillonellaceae</taxon>
        <taxon>Veillonella</taxon>
    </lineage>
</organism>
<keyword evidence="12" id="KW-1185">Reference proteome</keyword>
<dbReference type="EMBL" id="JACJLA010000003">
    <property type="protein sequence ID" value="MBM6912188.1"/>
    <property type="molecule type" value="Genomic_DNA"/>
</dbReference>
<keyword evidence="8 9" id="KW-0472">Membrane</keyword>
<evidence type="ECO:0000256" key="8">
    <source>
        <dbReference type="ARBA" id="ARBA00023136"/>
    </source>
</evidence>
<dbReference type="HAMAP" id="MF_00161">
    <property type="entry name" value="LspA"/>
    <property type="match status" value="1"/>
</dbReference>
<comment type="pathway">
    <text evidence="9">Protein modification; lipoprotein biosynthesis (signal peptide cleavage).</text>
</comment>
<reference evidence="11 12" key="1">
    <citation type="journal article" date="2021" name="Sci. Rep.">
        <title>The distribution of antibiotic resistance genes in chicken gut microbiota commensals.</title>
        <authorList>
            <person name="Juricova H."/>
            <person name="Matiasovicova J."/>
            <person name="Kubasova T."/>
            <person name="Cejkova D."/>
            <person name="Rychlik I."/>
        </authorList>
    </citation>
    <scope>NUCLEOTIDE SEQUENCE [LARGE SCALE GENOMIC DNA]</scope>
    <source>
        <strain evidence="11 12">An537</strain>
    </source>
</reference>
<comment type="subcellular location">
    <subcellularLocation>
        <location evidence="9">Cell membrane</location>
        <topology evidence="9">Multi-pass membrane protein</topology>
    </subcellularLocation>
</comment>
<evidence type="ECO:0000256" key="10">
    <source>
        <dbReference type="RuleBase" id="RU004181"/>
    </source>
</evidence>
<comment type="catalytic activity">
    <reaction evidence="9">
        <text>Release of signal peptides from bacterial membrane prolipoproteins. Hydrolyzes -Xaa-Yaa-Zaa-|-(S,diacylglyceryl)Cys-, in which Xaa is hydrophobic (preferably Leu), and Yaa (Ala or Ser) and Zaa (Gly or Ala) have small, neutral side chains.</text>
        <dbReference type="EC" id="3.4.23.36"/>
    </reaction>
</comment>
<comment type="similarity">
    <text evidence="1 9 10">Belongs to the peptidase A8 family.</text>
</comment>
<comment type="caution">
    <text evidence="11">The sequence shown here is derived from an EMBL/GenBank/DDBJ whole genome shotgun (WGS) entry which is preliminary data.</text>
</comment>
<dbReference type="PANTHER" id="PTHR33695">
    <property type="entry name" value="LIPOPROTEIN SIGNAL PEPTIDASE"/>
    <property type="match status" value="1"/>
</dbReference>
<proteinExistence type="inferred from homology"/>
<comment type="function">
    <text evidence="9">This protein specifically catalyzes the removal of signal peptides from prolipoproteins.</text>
</comment>
<dbReference type="EC" id="3.4.23.36" evidence="9"/>
<evidence type="ECO:0000256" key="4">
    <source>
        <dbReference type="ARBA" id="ARBA00022692"/>
    </source>
</evidence>
<keyword evidence="4 9" id="KW-0812">Transmembrane</keyword>
<evidence type="ECO:0000256" key="6">
    <source>
        <dbReference type="ARBA" id="ARBA00022801"/>
    </source>
</evidence>
<feature type="active site" evidence="9">
    <location>
        <position position="113"/>
    </location>
</feature>
<feature type="transmembrane region" description="Helical" evidence="9">
    <location>
        <begin position="50"/>
        <end position="75"/>
    </location>
</feature>
<keyword evidence="5 9" id="KW-0064">Aspartyl protease</keyword>
<name>A0ABS2GGC1_9FIRM</name>
<protein>
    <recommendedName>
        <fullName evidence="9">Lipoprotein signal peptidase</fullName>
        <ecNumber evidence="9">3.4.23.36</ecNumber>
    </recommendedName>
    <alternativeName>
        <fullName evidence="9">Prolipoprotein signal peptidase</fullName>
    </alternativeName>
    <alternativeName>
        <fullName evidence="9">Signal peptidase II</fullName>
        <shortName evidence="9">SPase II</shortName>
    </alternativeName>
</protein>
<accession>A0ABS2GGC1</accession>
<dbReference type="PRINTS" id="PR00781">
    <property type="entry name" value="LIPOSIGPTASE"/>
</dbReference>
<keyword evidence="3 9" id="KW-0645">Protease</keyword>
<evidence type="ECO:0000256" key="1">
    <source>
        <dbReference type="ARBA" id="ARBA00006139"/>
    </source>
</evidence>
<evidence type="ECO:0000256" key="7">
    <source>
        <dbReference type="ARBA" id="ARBA00022989"/>
    </source>
</evidence>
<dbReference type="InterPro" id="IPR001872">
    <property type="entry name" value="Peptidase_A8"/>
</dbReference>
<evidence type="ECO:0000256" key="3">
    <source>
        <dbReference type="ARBA" id="ARBA00022670"/>
    </source>
</evidence>
<comment type="caution">
    <text evidence="9">Lacks conserved residue(s) required for the propagation of feature annotation.</text>
</comment>
<evidence type="ECO:0000313" key="11">
    <source>
        <dbReference type="EMBL" id="MBM6912188.1"/>
    </source>
</evidence>
<feature type="transmembrane region" description="Helical" evidence="9">
    <location>
        <begin position="123"/>
        <end position="142"/>
    </location>
</feature>
<dbReference type="Pfam" id="PF01252">
    <property type="entry name" value="Peptidase_A8"/>
    <property type="match status" value="1"/>
</dbReference>
<keyword evidence="6 9" id="KW-0378">Hydrolase</keyword>
<dbReference type="Proteomes" id="UP000707138">
    <property type="component" value="Unassembled WGS sequence"/>
</dbReference>
<sequence>MPGIVYVIEAIVILVDGITKQLVQSHMSLGESIPIIPNIFHLTYIINRGAAFGLFLNQQVMFVGVAVVLVIAVVYWRKQIREGSKSLQAGVGLLVGGAIGNAWDRISNAGVVDFFDFRVWPIFNVADIAICIGVACIMYALWNDRSE</sequence>
<keyword evidence="2 9" id="KW-1003">Cell membrane</keyword>
<gene>
    <name evidence="9 11" type="primary">lspA</name>
    <name evidence="11" type="ORF">H6A01_02425</name>
</gene>
<feature type="transmembrane region" description="Helical" evidence="9">
    <location>
        <begin position="87"/>
        <end position="103"/>
    </location>
</feature>
<evidence type="ECO:0000256" key="2">
    <source>
        <dbReference type="ARBA" id="ARBA00022475"/>
    </source>
</evidence>
<feature type="active site" evidence="9">
    <location>
        <position position="127"/>
    </location>
</feature>